<keyword evidence="2" id="KW-1133">Transmembrane helix</keyword>
<keyword evidence="2" id="KW-0812">Transmembrane</keyword>
<evidence type="ECO:0000313" key="6">
    <source>
        <dbReference type="Proteomes" id="UP000516437"/>
    </source>
</evidence>
<feature type="transmembrane region" description="Helical" evidence="2">
    <location>
        <begin position="576"/>
        <end position="595"/>
    </location>
</feature>
<sequence length="621" mass="70738">MERKATLCTIGFEVLDKHNYMYWSARVKTYLIAHDLWDIVETIREPQKQEDDEAACKGKDNNIGRAPHLGHEHREPLHHAVRSGNWDKVKEFLDSRHNAVSEKITHKGETALHVAVISGHAQIVDKLVELMPEKSLEIVDNGGYTALHHAVTRGKYLHAESMLKKNMKLATLRNPKDIAWDLLKRSPDLALALDKDGDSPLLALASMPNLFGNGNRLRFWKRWIYKCCINIQWDCASDIGVVLDMPQTEKGQKDELKTVRPVYDKIIASFHDHDMKGIDELYMMKLNHKISNELLLRMCEHISTLNSQQKRKGRVYTALIRATKKGMFEFVSMMLKEDQTLVWTKDAKFRNLILLAILHRQAEIVSLIFELDQKGSLSCNLDDDNNSMLHMVGMSADSTMLNRIAGAALQMQKELQWFKEVEEIVHPTVKEAENSDSLTARELFTKNHKTLLKEGERWMKDTATSCTVVGALIVTIMFAVAFTVPGGNNQDTGLPILANNKFFKIFIICDTLSLFSSSTSVLMFLGILTSRYAEDDFLESLPRKMIIGLSTLFFSIVTMMMAFSFALYTLLPKQPWIFFPATCLASVPVTLFLLLQTPLLFDMYKSTYISSILDRKSKRLS</sequence>
<dbReference type="OrthoDB" id="8063676at2759"/>
<feature type="transmembrane region" description="Helical" evidence="2">
    <location>
        <begin position="546"/>
        <end position="570"/>
    </location>
</feature>
<evidence type="ECO:0000313" key="5">
    <source>
        <dbReference type="EMBL" id="KAB1225375.1"/>
    </source>
</evidence>
<dbReference type="InterPro" id="IPR002110">
    <property type="entry name" value="Ankyrin_rpt"/>
</dbReference>
<dbReference type="EMBL" id="RXIC02000019">
    <property type="protein sequence ID" value="KAB1225375.1"/>
    <property type="molecule type" value="Genomic_DNA"/>
</dbReference>
<reference evidence="5 6" key="1">
    <citation type="journal article" date="2019" name="Plant Biotechnol. J.">
        <title>The red bayberry genome and genetic basis of sex determination.</title>
        <authorList>
            <person name="Jia H.M."/>
            <person name="Jia H.J."/>
            <person name="Cai Q.L."/>
            <person name="Wang Y."/>
            <person name="Zhao H.B."/>
            <person name="Yang W.F."/>
            <person name="Wang G.Y."/>
            <person name="Li Y.H."/>
            <person name="Zhan D.L."/>
            <person name="Shen Y.T."/>
            <person name="Niu Q.F."/>
            <person name="Chang L."/>
            <person name="Qiu J."/>
            <person name="Zhao L."/>
            <person name="Xie H.B."/>
            <person name="Fu W.Y."/>
            <person name="Jin J."/>
            <person name="Li X.W."/>
            <person name="Jiao Y."/>
            <person name="Zhou C.C."/>
            <person name="Tu T."/>
            <person name="Chai C.Y."/>
            <person name="Gao J.L."/>
            <person name="Fan L.J."/>
            <person name="van de Weg E."/>
            <person name="Wang J.Y."/>
            <person name="Gao Z.S."/>
        </authorList>
    </citation>
    <scope>NUCLEOTIDE SEQUENCE [LARGE SCALE GENOMIC DNA]</scope>
    <source>
        <tissue evidence="5">Leaves</tissue>
    </source>
</reference>
<keyword evidence="2" id="KW-0472">Membrane</keyword>
<evidence type="ECO:0000259" key="3">
    <source>
        <dbReference type="Pfam" id="PF13961"/>
    </source>
</evidence>
<dbReference type="PANTHER" id="PTHR24177">
    <property type="entry name" value="CASKIN"/>
    <property type="match status" value="1"/>
</dbReference>
<proteinExistence type="predicted"/>
<dbReference type="Pfam" id="PF12796">
    <property type="entry name" value="Ank_2"/>
    <property type="match status" value="1"/>
</dbReference>
<evidence type="ECO:0000256" key="1">
    <source>
        <dbReference type="PROSITE-ProRule" id="PRU00023"/>
    </source>
</evidence>
<feature type="transmembrane region" description="Helical" evidence="2">
    <location>
        <begin position="462"/>
        <end position="482"/>
    </location>
</feature>
<dbReference type="GO" id="GO:0016020">
    <property type="term" value="C:membrane"/>
    <property type="evidence" value="ECO:0007669"/>
    <property type="project" value="TreeGrafter"/>
</dbReference>
<evidence type="ECO:0000259" key="4">
    <source>
        <dbReference type="Pfam" id="PF13962"/>
    </source>
</evidence>
<accession>A0A6A1WJ97</accession>
<dbReference type="Pfam" id="PF13961">
    <property type="entry name" value="DUF4219"/>
    <property type="match status" value="1"/>
</dbReference>
<dbReference type="PROSITE" id="PS50088">
    <property type="entry name" value="ANK_REPEAT"/>
    <property type="match status" value="1"/>
</dbReference>
<dbReference type="Proteomes" id="UP000516437">
    <property type="component" value="Chromosome 1"/>
</dbReference>
<gene>
    <name evidence="5" type="ORF">CJ030_MR1G015685</name>
</gene>
<dbReference type="SUPFAM" id="SSF48403">
    <property type="entry name" value="Ankyrin repeat"/>
    <property type="match status" value="1"/>
</dbReference>
<dbReference type="Gene3D" id="1.25.40.20">
    <property type="entry name" value="Ankyrin repeat-containing domain"/>
    <property type="match status" value="2"/>
</dbReference>
<dbReference type="PROSITE" id="PS50297">
    <property type="entry name" value="ANK_REP_REGION"/>
    <property type="match status" value="1"/>
</dbReference>
<keyword evidence="1" id="KW-0040">ANK repeat</keyword>
<comment type="caution">
    <text evidence="5">The sequence shown here is derived from an EMBL/GenBank/DDBJ whole genome shotgun (WGS) entry which is preliminary data.</text>
</comment>
<dbReference type="PANTHER" id="PTHR24177:SF329">
    <property type="entry name" value="ANKYRIN REPEAT PROTEIN"/>
    <property type="match status" value="1"/>
</dbReference>
<organism evidence="5 6">
    <name type="scientific">Morella rubra</name>
    <name type="common">Chinese bayberry</name>
    <dbReference type="NCBI Taxonomy" id="262757"/>
    <lineage>
        <taxon>Eukaryota</taxon>
        <taxon>Viridiplantae</taxon>
        <taxon>Streptophyta</taxon>
        <taxon>Embryophyta</taxon>
        <taxon>Tracheophyta</taxon>
        <taxon>Spermatophyta</taxon>
        <taxon>Magnoliopsida</taxon>
        <taxon>eudicotyledons</taxon>
        <taxon>Gunneridae</taxon>
        <taxon>Pentapetalae</taxon>
        <taxon>rosids</taxon>
        <taxon>fabids</taxon>
        <taxon>Fagales</taxon>
        <taxon>Myricaceae</taxon>
        <taxon>Morella</taxon>
    </lineage>
</organism>
<feature type="transmembrane region" description="Helical" evidence="2">
    <location>
        <begin position="502"/>
        <end position="525"/>
    </location>
</feature>
<dbReference type="InterPro" id="IPR026961">
    <property type="entry name" value="PGG_dom"/>
</dbReference>
<name>A0A6A1WJ97_9ROSI</name>
<dbReference type="AlphaFoldDB" id="A0A6A1WJ97"/>
<evidence type="ECO:0000256" key="2">
    <source>
        <dbReference type="SAM" id="Phobius"/>
    </source>
</evidence>
<dbReference type="InterPro" id="IPR025314">
    <property type="entry name" value="DUF4219"/>
</dbReference>
<dbReference type="InterPro" id="IPR036770">
    <property type="entry name" value="Ankyrin_rpt-contain_sf"/>
</dbReference>
<keyword evidence="6" id="KW-1185">Reference proteome</keyword>
<dbReference type="SMART" id="SM00248">
    <property type="entry name" value="ANK"/>
    <property type="match status" value="5"/>
</dbReference>
<feature type="domain" description="DUF4219" evidence="3">
    <location>
        <begin position="15"/>
        <end position="41"/>
    </location>
</feature>
<feature type="repeat" description="ANK" evidence="1">
    <location>
        <begin position="107"/>
        <end position="129"/>
    </location>
</feature>
<dbReference type="Pfam" id="PF13962">
    <property type="entry name" value="PGG"/>
    <property type="match status" value="1"/>
</dbReference>
<feature type="domain" description="PGG" evidence="4">
    <location>
        <begin position="457"/>
        <end position="569"/>
    </location>
</feature>
<protein>
    <submittedName>
        <fullName evidence="5">Uncharacterized protein</fullName>
    </submittedName>
</protein>